<dbReference type="AlphaFoldDB" id="A0A364MWW6"/>
<evidence type="ECO:0000313" key="3">
    <source>
        <dbReference type="EMBL" id="RAR05917.1"/>
    </source>
</evidence>
<dbReference type="SMART" id="SM00360">
    <property type="entry name" value="RRM"/>
    <property type="match status" value="2"/>
</dbReference>
<keyword evidence="4" id="KW-1185">Reference proteome</keyword>
<dbReference type="PROSITE" id="PS50102">
    <property type="entry name" value="RRM"/>
    <property type="match status" value="1"/>
</dbReference>
<protein>
    <recommendedName>
        <fullName evidence="2">RRM domain-containing protein</fullName>
    </recommendedName>
</protein>
<dbReference type="SUPFAM" id="SSF54928">
    <property type="entry name" value="RNA-binding domain, RBD"/>
    <property type="match status" value="1"/>
</dbReference>
<evidence type="ECO:0000256" key="1">
    <source>
        <dbReference type="PROSITE-ProRule" id="PRU00176"/>
    </source>
</evidence>
<feature type="domain" description="RRM" evidence="2">
    <location>
        <begin position="282"/>
        <end position="352"/>
    </location>
</feature>
<keyword evidence="1" id="KW-0694">RNA-binding</keyword>
<evidence type="ECO:0000313" key="4">
    <source>
        <dbReference type="Proteomes" id="UP000249619"/>
    </source>
</evidence>
<proteinExistence type="predicted"/>
<reference evidence="4" key="1">
    <citation type="submission" date="2018-05" db="EMBL/GenBank/DDBJ databases">
        <title>Draft genome sequence of Stemphylium lycopersici strain CIDEFI 213.</title>
        <authorList>
            <person name="Medina R."/>
            <person name="Franco M.E.E."/>
            <person name="Lucentini C.G."/>
            <person name="Saparrat M.C.N."/>
            <person name="Balatti P.A."/>
        </authorList>
    </citation>
    <scope>NUCLEOTIDE SEQUENCE [LARGE SCALE GENOMIC DNA]</scope>
    <source>
        <strain evidence="4">CIDEFI 213</strain>
    </source>
</reference>
<accession>A0A364MWW6</accession>
<organism evidence="3 4">
    <name type="scientific">Stemphylium lycopersici</name>
    <name type="common">Tomato gray leaf spot disease fungus</name>
    <name type="synonym">Thyrospora lycopersici</name>
    <dbReference type="NCBI Taxonomy" id="183478"/>
    <lineage>
        <taxon>Eukaryota</taxon>
        <taxon>Fungi</taxon>
        <taxon>Dikarya</taxon>
        <taxon>Ascomycota</taxon>
        <taxon>Pezizomycotina</taxon>
        <taxon>Dothideomycetes</taxon>
        <taxon>Pleosporomycetidae</taxon>
        <taxon>Pleosporales</taxon>
        <taxon>Pleosporineae</taxon>
        <taxon>Pleosporaceae</taxon>
        <taxon>Stemphylium</taxon>
    </lineage>
</organism>
<sequence length="427" mass="47804">MKSGKDLVTTGNHISELEASQSMKALIADITCTNWRNNGDSKSSILEVRQLPHYSGPKYIMELFDADAHVIADIYTIKCNRNGNPFSNISQMVEKMDWEDLDNGYESDKEYEPKGVTHRQIAQKDDLQSYVLSNFTLYATPLPFGRNSTDDAAFDECERKKVTKESTKLFTTNVRGMTKEEVHQAFDSIVVDHVQLVNGGFALVFLSVSDAVDILDNFSGGIKLRSGKKFYPKPPKDKKNAAAIERARMTKQSTQSLGAGENSKIGELVSRAAEMAIAPKGVRIKLAHLSRNTTEWDIRNLFKGFPLCEGVMLKSGYGYLVVTLETEAERAVATLNKRVVQERMVTLKLATVLIGGFCLFSNYLNETVNEPIVYPFIDGDRSDRSPPGNHERSPTQNRKAALHLLVIKYNYVSLWLSDFPRAVPFLV</sequence>
<dbReference type="InterPro" id="IPR035979">
    <property type="entry name" value="RBD_domain_sf"/>
</dbReference>
<dbReference type="InterPro" id="IPR000504">
    <property type="entry name" value="RRM_dom"/>
</dbReference>
<gene>
    <name evidence="3" type="ORF">DDE83_007138</name>
</gene>
<dbReference type="Pfam" id="PF00076">
    <property type="entry name" value="RRM_1"/>
    <property type="match status" value="1"/>
</dbReference>
<dbReference type="InterPro" id="IPR012677">
    <property type="entry name" value="Nucleotide-bd_a/b_plait_sf"/>
</dbReference>
<dbReference type="GO" id="GO:0003723">
    <property type="term" value="F:RNA binding"/>
    <property type="evidence" value="ECO:0007669"/>
    <property type="project" value="UniProtKB-UniRule"/>
</dbReference>
<comment type="caution">
    <text evidence="3">The sequence shown here is derived from an EMBL/GenBank/DDBJ whole genome shotgun (WGS) entry which is preliminary data.</text>
</comment>
<dbReference type="Proteomes" id="UP000249619">
    <property type="component" value="Unassembled WGS sequence"/>
</dbReference>
<name>A0A364MWW6_STELY</name>
<evidence type="ECO:0000259" key="2">
    <source>
        <dbReference type="PROSITE" id="PS50102"/>
    </source>
</evidence>
<dbReference type="EMBL" id="QGDH01000123">
    <property type="protein sequence ID" value="RAR05917.1"/>
    <property type="molecule type" value="Genomic_DNA"/>
</dbReference>
<dbReference type="Gene3D" id="3.30.70.330">
    <property type="match status" value="1"/>
</dbReference>